<protein>
    <recommendedName>
        <fullName evidence="4">DUF2207 domain-containing protein</fullName>
    </recommendedName>
</protein>
<dbReference type="Proteomes" id="UP000305848">
    <property type="component" value="Unassembled WGS sequence"/>
</dbReference>
<feature type="region of interest" description="Disordered" evidence="1">
    <location>
        <begin position="82"/>
        <end position="107"/>
    </location>
</feature>
<evidence type="ECO:0000313" key="2">
    <source>
        <dbReference type="EMBL" id="TKK65413.1"/>
    </source>
</evidence>
<sequence length="107" mass="11592">MGIQRLYQLAFFIRIADSTLFSKTTDECCKNSFFQVLICVGCTSYSSALWYRGNYATFNTHYFMRSLDHSMNTMSATFYSAPSKSGGSFGSGGSSGGGFGEGGGSSW</sequence>
<dbReference type="OrthoDB" id="9767603at2"/>
<evidence type="ECO:0000313" key="3">
    <source>
        <dbReference type="Proteomes" id="UP000305848"/>
    </source>
</evidence>
<feature type="compositionally biased region" description="Gly residues" evidence="1">
    <location>
        <begin position="87"/>
        <end position="107"/>
    </location>
</feature>
<dbReference type="RefSeq" id="WP_137263611.1">
    <property type="nucleotide sequence ID" value="NZ_SZQL01000021.1"/>
</dbReference>
<name>A0A4V5UTK5_9BACT</name>
<evidence type="ECO:0000256" key="1">
    <source>
        <dbReference type="SAM" id="MobiDB-lite"/>
    </source>
</evidence>
<organism evidence="2 3">
    <name type="scientific">Ilyomonas limi</name>
    <dbReference type="NCBI Taxonomy" id="2575867"/>
    <lineage>
        <taxon>Bacteria</taxon>
        <taxon>Pseudomonadati</taxon>
        <taxon>Bacteroidota</taxon>
        <taxon>Chitinophagia</taxon>
        <taxon>Chitinophagales</taxon>
        <taxon>Chitinophagaceae</taxon>
        <taxon>Ilyomonas</taxon>
    </lineage>
</organism>
<keyword evidence="3" id="KW-1185">Reference proteome</keyword>
<dbReference type="AlphaFoldDB" id="A0A4V5UTK5"/>
<evidence type="ECO:0008006" key="4">
    <source>
        <dbReference type="Google" id="ProtNLM"/>
    </source>
</evidence>
<proteinExistence type="predicted"/>
<comment type="caution">
    <text evidence="2">The sequence shown here is derived from an EMBL/GenBank/DDBJ whole genome shotgun (WGS) entry which is preliminary data.</text>
</comment>
<accession>A0A4V5UTK5</accession>
<dbReference type="EMBL" id="SZQL01000021">
    <property type="protein sequence ID" value="TKK65413.1"/>
    <property type="molecule type" value="Genomic_DNA"/>
</dbReference>
<gene>
    <name evidence="2" type="ORF">FC093_20090</name>
</gene>
<reference evidence="2 3" key="1">
    <citation type="submission" date="2019-05" db="EMBL/GenBank/DDBJ databases">
        <title>Panacibacter sp. strain 17mud1-8 Genome sequencing and assembly.</title>
        <authorList>
            <person name="Chhetri G."/>
        </authorList>
    </citation>
    <scope>NUCLEOTIDE SEQUENCE [LARGE SCALE GENOMIC DNA]</scope>
    <source>
        <strain evidence="2 3">17mud1-8</strain>
    </source>
</reference>